<accession>A0A6I3SZT2</accession>
<comment type="similarity">
    <text evidence="1">Belongs to the LysR transcriptional regulatory family.</text>
</comment>
<name>A0A6I3SZT2_9BURK</name>
<dbReference type="SUPFAM" id="SSF53850">
    <property type="entry name" value="Periplasmic binding protein-like II"/>
    <property type="match status" value="1"/>
</dbReference>
<evidence type="ECO:0000313" key="6">
    <source>
        <dbReference type="EMBL" id="GGC14204.1"/>
    </source>
</evidence>
<evidence type="ECO:0000313" key="9">
    <source>
        <dbReference type="Proteomes" id="UP000622638"/>
    </source>
</evidence>
<dbReference type="PROSITE" id="PS50931">
    <property type="entry name" value="HTH_LYSR"/>
    <property type="match status" value="1"/>
</dbReference>
<comment type="caution">
    <text evidence="7">The sequence shown here is derived from an EMBL/GenBank/DDBJ whole genome shotgun (WGS) entry which is preliminary data.</text>
</comment>
<dbReference type="InterPro" id="IPR036388">
    <property type="entry name" value="WH-like_DNA-bd_sf"/>
</dbReference>
<dbReference type="InterPro" id="IPR058163">
    <property type="entry name" value="LysR-type_TF_proteobact-type"/>
</dbReference>
<dbReference type="EMBL" id="BMKG01000018">
    <property type="protein sequence ID" value="GGC14204.1"/>
    <property type="molecule type" value="Genomic_DNA"/>
</dbReference>
<dbReference type="Proteomes" id="UP000430634">
    <property type="component" value="Unassembled WGS sequence"/>
</dbReference>
<reference evidence="7 8" key="3">
    <citation type="submission" date="2019-11" db="EMBL/GenBank/DDBJ databases">
        <title>Type strains purchased from KCTC, JCM and DSMZ.</title>
        <authorList>
            <person name="Lu H."/>
        </authorList>
    </citation>
    <scope>NUCLEOTIDE SEQUENCE [LARGE SCALE GENOMIC DNA]</scope>
    <source>
        <strain evidence="7 8">KCTC 52429</strain>
    </source>
</reference>
<evidence type="ECO:0000313" key="8">
    <source>
        <dbReference type="Proteomes" id="UP000430634"/>
    </source>
</evidence>
<dbReference type="Gene3D" id="1.10.10.10">
    <property type="entry name" value="Winged helix-like DNA-binding domain superfamily/Winged helix DNA-binding domain"/>
    <property type="match status" value="1"/>
</dbReference>
<dbReference type="InterPro" id="IPR005119">
    <property type="entry name" value="LysR_subst-bd"/>
</dbReference>
<keyword evidence="2" id="KW-0805">Transcription regulation</keyword>
<proteinExistence type="inferred from homology"/>
<dbReference type="PANTHER" id="PTHR30537:SF58">
    <property type="entry name" value="HTH-TYPE TRANSCRIPTIONAL REGULATOR PERR"/>
    <property type="match status" value="1"/>
</dbReference>
<dbReference type="InterPro" id="IPR000847">
    <property type="entry name" value="LysR_HTH_N"/>
</dbReference>
<dbReference type="RefSeq" id="WP_155471428.1">
    <property type="nucleotide sequence ID" value="NZ_BMKG01000018.1"/>
</dbReference>
<dbReference type="InterPro" id="IPR036390">
    <property type="entry name" value="WH_DNA-bd_sf"/>
</dbReference>
<dbReference type="PANTHER" id="PTHR30537">
    <property type="entry name" value="HTH-TYPE TRANSCRIPTIONAL REGULATOR"/>
    <property type="match status" value="1"/>
</dbReference>
<dbReference type="PRINTS" id="PR00039">
    <property type="entry name" value="HTHLYSR"/>
</dbReference>
<dbReference type="SUPFAM" id="SSF46785">
    <property type="entry name" value="Winged helix' DNA-binding domain"/>
    <property type="match status" value="1"/>
</dbReference>
<organism evidence="7 8">
    <name type="scientific">Pseudoduganella buxea</name>
    <dbReference type="NCBI Taxonomy" id="1949069"/>
    <lineage>
        <taxon>Bacteria</taxon>
        <taxon>Pseudomonadati</taxon>
        <taxon>Pseudomonadota</taxon>
        <taxon>Betaproteobacteria</taxon>
        <taxon>Burkholderiales</taxon>
        <taxon>Oxalobacteraceae</taxon>
        <taxon>Telluria group</taxon>
        <taxon>Pseudoduganella</taxon>
    </lineage>
</organism>
<dbReference type="OrthoDB" id="9110639at2"/>
<gene>
    <name evidence="6" type="ORF">GCM10011572_39580</name>
    <name evidence="7" type="ORF">GM672_15445</name>
</gene>
<dbReference type="GO" id="GO:0043565">
    <property type="term" value="F:sequence-specific DNA binding"/>
    <property type="evidence" value="ECO:0007669"/>
    <property type="project" value="TreeGrafter"/>
</dbReference>
<keyword evidence="9" id="KW-1185">Reference proteome</keyword>
<evidence type="ECO:0000313" key="7">
    <source>
        <dbReference type="EMBL" id="MTV54125.1"/>
    </source>
</evidence>
<evidence type="ECO:0000256" key="3">
    <source>
        <dbReference type="ARBA" id="ARBA00023125"/>
    </source>
</evidence>
<feature type="domain" description="HTH lysR-type" evidence="5">
    <location>
        <begin position="5"/>
        <end position="62"/>
    </location>
</feature>
<dbReference type="EMBL" id="WNKZ01000043">
    <property type="protein sequence ID" value="MTV54125.1"/>
    <property type="molecule type" value="Genomic_DNA"/>
</dbReference>
<reference evidence="6" key="1">
    <citation type="journal article" date="2014" name="Int. J. Syst. Evol. Microbiol.">
        <title>Complete genome of a new Firmicutes species belonging to the dominant human colonic microbiota ('Ruminococcus bicirculans') reveals two chromosomes and a selective capacity to utilize plant glucans.</title>
        <authorList>
            <consortium name="NISC Comparative Sequencing Program"/>
            <person name="Wegmann U."/>
            <person name="Louis P."/>
            <person name="Goesmann A."/>
            <person name="Henrissat B."/>
            <person name="Duncan S.H."/>
            <person name="Flint H.J."/>
        </authorList>
    </citation>
    <scope>NUCLEOTIDE SEQUENCE</scope>
    <source>
        <strain evidence="6">CGMCC 1.15931</strain>
    </source>
</reference>
<dbReference type="Pfam" id="PF03466">
    <property type="entry name" value="LysR_substrate"/>
    <property type="match status" value="1"/>
</dbReference>
<reference evidence="9" key="2">
    <citation type="journal article" date="2019" name="Int. J. Syst. Evol. Microbiol.">
        <title>The Global Catalogue of Microorganisms (GCM) 10K type strain sequencing project: providing services to taxonomists for standard genome sequencing and annotation.</title>
        <authorList>
            <consortium name="The Broad Institute Genomics Platform"/>
            <consortium name="The Broad Institute Genome Sequencing Center for Infectious Disease"/>
            <person name="Wu L."/>
            <person name="Ma J."/>
        </authorList>
    </citation>
    <scope>NUCLEOTIDE SEQUENCE [LARGE SCALE GENOMIC DNA]</scope>
    <source>
        <strain evidence="9">CGMCC 1.15931</strain>
    </source>
</reference>
<dbReference type="Pfam" id="PF00126">
    <property type="entry name" value="HTH_1"/>
    <property type="match status" value="1"/>
</dbReference>
<dbReference type="GO" id="GO:0006351">
    <property type="term" value="P:DNA-templated transcription"/>
    <property type="evidence" value="ECO:0007669"/>
    <property type="project" value="TreeGrafter"/>
</dbReference>
<evidence type="ECO:0000256" key="1">
    <source>
        <dbReference type="ARBA" id="ARBA00009437"/>
    </source>
</evidence>
<reference evidence="6" key="4">
    <citation type="submission" date="2024-05" db="EMBL/GenBank/DDBJ databases">
        <authorList>
            <person name="Sun Q."/>
            <person name="Zhou Y."/>
        </authorList>
    </citation>
    <scope>NUCLEOTIDE SEQUENCE</scope>
    <source>
        <strain evidence="6">CGMCC 1.15931</strain>
    </source>
</reference>
<evidence type="ECO:0000259" key="5">
    <source>
        <dbReference type="PROSITE" id="PS50931"/>
    </source>
</evidence>
<dbReference type="GO" id="GO:0003700">
    <property type="term" value="F:DNA-binding transcription factor activity"/>
    <property type="evidence" value="ECO:0007669"/>
    <property type="project" value="InterPro"/>
</dbReference>
<evidence type="ECO:0000256" key="4">
    <source>
        <dbReference type="ARBA" id="ARBA00023163"/>
    </source>
</evidence>
<protein>
    <submittedName>
        <fullName evidence="7">LysR family transcriptional regulator</fullName>
    </submittedName>
</protein>
<dbReference type="Proteomes" id="UP000622638">
    <property type="component" value="Unassembled WGS sequence"/>
</dbReference>
<sequence length="306" mass="32504">MHPTERLKGLETFVAVAEAGSFTAAAQRLSLTNSAVGKSIARLEDRLGNRLFERTTRRLALTEAGEAFLKVCVRVLEELEGAERELSSQRPEPAGPLRVNLPATFGRLCALPALMAFAAAHPQVVPHIAFTDRFVDLVEEGLDLVVRIGGDGTWPAALAHEYLGSEELVFCASPAYVAAHGAPANVAELLERDAILYGRADGGVSPWLLATGDGPPVRQQVTARAVFGQAEAQAAAVAAGLGVAQMATWLVEKQLRAGTLVTILPALATEGLPLYLVWQRSRQHSPKVQALLAHLRGALAIRPPAG</sequence>
<keyword evidence="3" id="KW-0238">DNA-binding</keyword>
<dbReference type="Gene3D" id="3.40.190.290">
    <property type="match status" value="1"/>
</dbReference>
<evidence type="ECO:0000256" key="2">
    <source>
        <dbReference type="ARBA" id="ARBA00023015"/>
    </source>
</evidence>
<dbReference type="AlphaFoldDB" id="A0A6I3SZT2"/>
<dbReference type="FunFam" id="1.10.10.10:FF:000001">
    <property type="entry name" value="LysR family transcriptional regulator"/>
    <property type="match status" value="1"/>
</dbReference>
<keyword evidence="4" id="KW-0804">Transcription</keyword>